<evidence type="ECO:0000256" key="1">
    <source>
        <dbReference type="SAM" id="MobiDB-lite"/>
    </source>
</evidence>
<evidence type="ECO:0000313" key="2">
    <source>
        <dbReference type="EMBL" id="NED95081.1"/>
    </source>
</evidence>
<organism evidence="2 3">
    <name type="scientific">Phytoactinopolyspora alkaliphila</name>
    <dbReference type="NCBI Taxonomy" id="1783498"/>
    <lineage>
        <taxon>Bacteria</taxon>
        <taxon>Bacillati</taxon>
        <taxon>Actinomycetota</taxon>
        <taxon>Actinomycetes</taxon>
        <taxon>Jiangellales</taxon>
        <taxon>Jiangellaceae</taxon>
        <taxon>Phytoactinopolyspora</taxon>
    </lineage>
</organism>
<dbReference type="AlphaFoldDB" id="A0A6N9YJ58"/>
<feature type="region of interest" description="Disordered" evidence="1">
    <location>
        <begin position="1"/>
        <end position="25"/>
    </location>
</feature>
<reference evidence="2 3" key="1">
    <citation type="submission" date="2020-02" db="EMBL/GenBank/DDBJ databases">
        <authorList>
            <person name="Li X.-J."/>
            <person name="Feng X.-M."/>
        </authorList>
    </citation>
    <scope>NUCLEOTIDE SEQUENCE [LARGE SCALE GENOMIC DNA]</scope>
    <source>
        <strain evidence="2 3">CGMCC 4.7225</strain>
    </source>
</reference>
<dbReference type="Proteomes" id="UP000469185">
    <property type="component" value="Unassembled WGS sequence"/>
</dbReference>
<gene>
    <name evidence="2" type="ORF">G1H11_07115</name>
</gene>
<protein>
    <submittedName>
        <fullName evidence="2">CopG family transcriptional regulator</fullName>
    </submittedName>
</protein>
<name>A0A6N9YJ58_9ACTN</name>
<evidence type="ECO:0000313" key="3">
    <source>
        <dbReference type="Proteomes" id="UP000469185"/>
    </source>
</evidence>
<sequence>MAEHAVRTVGRPSLSRRGTSPEVKARVPEALREALLERAQREHKRPSTVLREALEAYLKAS</sequence>
<comment type="caution">
    <text evidence="2">The sequence shown here is derived from an EMBL/GenBank/DDBJ whole genome shotgun (WGS) entry which is preliminary data.</text>
</comment>
<proteinExistence type="predicted"/>
<keyword evidence="3" id="KW-1185">Reference proteome</keyword>
<dbReference type="EMBL" id="JAAGOB010000003">
    <property type="protein sequence ID" value="NED95081.1"/>
    <property type="molecule type" value="Genomic_DNA"/>
</dbReference>
<accession>A0A6N9YJ58</accession>